<feature type="signal peptide" evidence="8">
    <location>
        <begin position="1"/>
        <end position="21"/>
    </location>
</feature>
<dbReference type="InterPro" id="IPR013210">
    <property type="entry name" value="LRR_N_plant-typ"/>
</dbReference>
<evidence type="ECO:0000256" key="7">
    <source>
        <dbReference type="ARBA" id="ARBA00046288"/>
    </source>
</evidence>
<dbReference type="AlphaFoldDB" id="A0A3Q0F8Q9"/>
<dbReference type="GeneID" id="106766664"/>
<evidence type="ECO:0000256" key="5">
    <source>
        <dbReference type="ARBA" id="ARBA00022989"/>
    </source>
</evidence>
<dbReference type="RefSeq" id="XP_022638782.1">
    <property type="nucleotide sequence ID" value="XM_022783061.1"/>
</dbReference>
<comment type="subcellular location">
    <subcellularLocation>
        <location evidence="7">Endomembrane system</location>
        <topology evidence="7">Single-pass type I membrane protein</topology>
    </subcellularLocation>
</comment>
<name>A0A3Q0F8Q9_VIGRR</name>
<dbReference type="InterPro" id="IPR032675">
    <property type="entry name" value="LRR_dom_sf"/>
</dbReference>
<evidence type="ECO:0000256" key="2">
    <source>
        <dbReference type="ARBA" id="ARBA00022692"/>
    </source>
</evidence>
<evidence type="ECO:0000256" key="3">
    <source>
        <dbReference type="ARBA" id="ARBA00022729"/>
    </source>
</evidence>
<dbReference type="OrthoDB" id="676979at2759"/>
<evidence type="ECO:0000259" key="9">
    <source>
        <dbReference type="Pfam" id="PF08263"/>
    </source>
</evidence>
<dbReference type="PANTHER" id="PTHR46084:SF19">
    <property type="entry name" value="PROTEIN KINASE DOMAIN-CONTAINING PROTEIN"/>
    <property type="match status" value="1"/>
</dbReference>
<reference evidence="10" key="1">
    <citation type="journal article" date="2014" name="Nat. Commun.">
        <title>Genome sequence of mungbean and insights into evolution within Vigna species.</title>
        <authorList>
            <person name="Kang Y.J."/>
            <person name="Kim S.K."/>
            <person name="Kim M.Y."/>
            <person name="Lestari P."/>
            <person name="Kim K.H."/>
            <person name="Ha B.K."/>
            <person name="Jun T.H."/>
            <person name="Hwang W.J."/>
            <person name="Lee T."/>
            <person name="Lee J."/>
            <person name="Shim S."/>
            <person name="Yoon M.Y."/>
            <person name="Jang Y.E."/>
            <person name="Han K.S."/>
            <person name="Taeprayoon P."/>
            <person name="Yoon N."/>
            <person name="Somta P."/>
            <person name="Tanya P."/>
            <person name="Kim K.S."/>
            <person name="Gwag J.G."/>
            <person name="Moon J.K."/>
            <person name="Lee Y.H."/>
            <person name="Park B.S."/>
            <person name="Bombarely A."/>
            <person name="Doyle J.J."/>
            <person name="Jackson S.A."/>
            <person name="Schafleitner R."/>
            <person name="Srinives P."/>
            <person name="Varshney R.K."/>
            <person name="Lee S.H."/>
        </authorList>
    </citation>
    <scope>NUCLEOTIDE SEQUENCE [LARGE SCALE GENOMIC DNA]</scope>
    <source>
        <strain evidence="10">cv. VC1973A</strain>
    </source>
</reference>
<keyword evidence="4" id="KW-0677">Repeat</keyword>
<keyword evidence="2" id="KW-0812">Transmembrane</keyword>
<dbReference type="Gene3D" id="3.80.10.10">
    <property type="entry name" value="Ribonuclease Inhibitor"/>
    <property type="match status" value="1"/>
</dbReference>
<evidence type="ECO:0000313" key="11">
    <source>
        <dbReference type="RefSeq" id="XP_022638782.1"/>
    </source>
</evidence>
<dbReference type="SUPFAM" id="SSF52058">
    <property type="entry name" value="L domain-like"/>
    <property type="match status" value="1"/>
</dbReference>
<gene>
    <name evidence="11" type="primary">LOC106766664</name>
</gene>
<dbReference type="PANTHER" id="PTHR46084">
    <property type="entry name" value="PROTEIN MALE DISCOVERER 2"/>
    <property type="match status" value="1"/>
</dbReference>
<proteinExistence type="predicted"/>
<evidence type="ECO:0000256" key="4">
    <source>
        <dbReference type="ARBA" id="ARBA00022737"/>
    </source>
</evidence>
<keyword evidence="3 8" id="KW-0732">Signal</keyword>
<evidence type="ECO:0000256" key="1">
    <source>
        <dbReference type="ARBA" id="ARBA00022614"/>
    </source>
</evidence>
<dbReference type="FunFam" id="3.80.10.10:FF:000129">
    <property type="entry name" value="Leucine-rich repeat receptor-like kinase"/>
    <property type="match status" value="1"/>
</dbReference>
<protein>
    <submittedName>
        <fullName evidence="11">Probable LRR receptor-like serine/threonine-protein kinase At1g63430</fullName>
    </submittedName>
</protein>
<feature type="domain" description="Leucine-rich repeat-containing N-terminal plant-type" evidence="9">
    <location>
        <begin position="26"/>
        <end position="67"/>
    </location>
</feature>
<dbReference type="Pfam" id="PF00560">
    <property type="entry name" value="LRR_1"/>
    <property type="match status" value="1"/>
</dbReference>
<dbReference type="InterPro" id="IPR001611">
    <property type="entry name" value="Leu-rich_rpt"/>
</dbReference>
<keyword evidence="5" id="KW-1133">Transmembrane helix</keyword>
<dbReference type="GO" id="GO:0012505">
    <property type="term" value="C:endomembrane system"/>
    <property type="evidence" value="ECO:0007669"/>
    <property type="project" value="UniProtKB-SubCell"/>
</dbReference>
<organism evidence="10 11">
    <name type="scientific">Vigna radiata var. radiata</name>
    <name type="common">Mung bean</name>
    <name type="synonym">Phaseolus aureus</name>
    <dbReference type="NCBI Taxonomy" id="3916"/>
    <lineage>
        <taxon>Eukaryota</taxon>
        <taxon>Viridiplantae</taxon>
        <taxon>Streptophyta</taxon>
        <taxon>Embryophyta</taxon>
        <taxon>Tracheophyta</taxon>
        <taxon>Spermatophyta</taxon>
        <taxon>Magnoliopsida</taxon>
        <taxon>eudicotyledons</taxon>
        <taxon>Gunneridae</taxon>
        <taxon>Pentapetalae</taxon>
        <taxon>rosids</taxon>
        <taxon>fabids</taxon>
        <taxon>Fabales</taxon>
        <taxon>Fabaceae</taxon>
        <taxon>Papilionoideae</taxon>
        <taxon>50 kb inversion clade</taxon>
        <taxon>NPAAA clade</taxon>
        <taxon>indigoferoid/millettioid clade</taxon>
        <taxon>Phaseoleae</taxon>
        <taxon>Vigna</taxon>
    </lineage>
</organism>
<keyword evidence="10" id="KW-1185">Reference proteome</keyword>
<feature type="chain" id="PRO_5018074246" evidence="8">
    <location>
        <begin position="22"/>
        <end position="148"/>
    </location>
</feature>
<evidence type="ECO:0000313" key="10">
    <source>
        <dbReference type="Proteomes" id="UP000087766"/>
    </source>
</evidence>
<accession>A0A3Q0F8Q9</accession>
<dbReference type="Pfam" id="PF08263">
    <property type="entry name" value="LRRNT_2"/>
    <property type="match status" value="1"/>
</dbReference>
<keyword evidence="1" id="KW-0433">Leucine-rich repeat</keyword>
<dbReference type="STRING" id="3916.A0A3Q0F8Q9"/>
<evidence type="ECO:0000256" key="8">
    <source>
        <dbReference type="SAM" id="SignalP"/>
    </source>
</evidence>
<reference evidence="11" key="2">
    <citation type="submission" date="2025-08" db="UniProtKB">
        <authorList>
            <consortium name="RefSeq"/>
        </authorList>
    </citation>
    <scope>IDENTIFICATION</scope>
    <source>
        <tissue evidence="11">Leaf</tissue>
    </source>
</reference>
<dbReference type="Proteomes" id="UP000087766">
    <property type="component" value="Chromosome 7"/>
</dbReference>
<sequence length="148" mass="16280">MKLCTLLLLIGLVSVLSLVASVGLPSNNEVLALRRFKEAVYEDPHKALSNWNTLESDPCDWNGVSCTATRDHVIKLNISGASLKGFLAPEFGKITYIQELILHGNNLIGIIPKELGMLKSLKVLDLGMNSLSGLEVPHRLEMRPFKCI</sequence>
<keyword evidence="6" id="KW-0472">Membrane</keyword>
<evidence type="ECO:0000256" key="6">
    <source>
        <dbReference type="ARBA" id="ARBA00023136"/>
    </source>
</evidence>
<dbReference type="KEGG" id="vra:106766664"/>